<name>A0A9N7U341_PLEPL</name>
<dbReference type="InterPro" id="IPR003523">
    <property type="entry name" value="Transcription_factor_COE"/>
</dbReference>
<keyword evidence="1" id="KW-0479">Metal-binding</keyword>
<evidence type="ECO:0000256" key="2">
    <source>
        <dbReference type="SAM" id="MobiDB-lite"/>
    </source>
</evidence>
<reference evidence="4" key="1">
    <citation type="submission" date="2020-03" db="EMBL/GenBank/DDBJ databases">
        <authorList>
            <person name="Weist P."/>
        </authorList>
    </citation>
    <scope>NUCLEOTIDE SEQUENCE</scope>
</reference>
<protein>
    <recommendedName>
        <fullName evidence="3">Transcription factor COE helix-loop-helix domain-containing protein</fullName>
    </recommendedName>
</protein>
<dbReference type="GO" id="GO:0006355">
    <property type="term" value="P:regulation of DNA-templated transcription"/>
    <property type="evidence" value="ECO:0007669"/>
    <property type="project" value="InterPro"/>
</dbReference>
<keyword evidence="1" id="KW-0804">Transcription</keyword>
<sequence>MEKCLPELISGCFSCSTRCVRRRRRKRRRRGGGGGRRRRRRGGGGEEEREEEEERRRIVCGALNEPTIDYGFQRLQKVIPRHPGDPERLPKVSGDELLPRRCMKVKRSGARLKAAKFVCSVRYDPECTCQHHLHRSTFRFSCSLMQRRTSAESPDWICWFSSVAPGIAALLAASGADCSRSVKQGTDVYGADPAAAAPLRFVSSAGEEDAWAAAREAMMV</sequence>
<dbReference type="GO" id="GO:0008270">
    <property type="term" value="F:zinc ion binding"/>
    <property type="evidence" value="ECO:0007669"/>
    <property type="project" value="UniProtKB-KW"/>
</dbReference>
<gene>
    <name evidence="4" type="ORF">PLEPLA_LOCUS11140</name>
</gene>
<feature type="domain" description="Transcription factor COE helix-loop-helix" evidence="3">
    <location>
        <begin position="63"/>
        <end position="91"/>
    </location>
</feature>
<keyword evidence="1" id="KW-0217">Developmental protein</keyword>
<evidence type="ECO:0000313" key="5">
    <source>
        <dbReference type="Proteomes" id="UP001153269"/>
    </source>
</evidence>
<comment type="subcellular location">
    <subcellularLocation>
        <location evidence="1">Nucleus</location>
    </subcellularLocation>
</comment>
<keyword evidence="5" id="KW-1185">Reference proteome</keyword>
<feature type="region of interest" description="Disordered" evidence="2">
    <location>
        <begin position="24"/>
        <end position="48"/>
    </location>
</feature>
<dbReference type="EMBL" id="CADEAL010000640">
    <property type="protein sequence ID" value="CAB1423222.1"/>
    <property type="molecule type" value="Genomic_DNA"/>
</dbReference>
<evidence type="ECO:0000256" key="1">
    <source>
        <dbReference type="RuleBase" id="RU004489"/>
    </source>
</evidence>
<keyword evidence="1" id="KW-0539">Nucleus</keyword>
<dbReference type="Pfam" id="PF16423">
    <property type="entry name" value="COE1_HLH"/>
    <property type="match status" value="1"/>
</dbReference>
<comment type="similarity">
    <text evidence="1">Belongs to the COE family.</text>
</comment>
<accession>A0A9N7U341</accession>
<keyword evidence="1" id="KW-0863">Zinc-finger</keyword>
<comment type="caution">
    <text evidence="4">The sequence shown here is derived from an EMBL/GenBank/DDBJ whole genome shotgun (WGS) entry which is preliminary data.</text>
</comment>
<keyword evidence="1" id="KW-0805">Transcription regulation</keyword>
<evidence type="ECO:0000259" key="3">
    <source>
        <dbReference type="Pfam" id="PF16423"/>
    </source>
</evidence>
<keyword evidence="1" id="KW-0862">Zinc</keyword>
<keyword evidence="1" id="KW-0238">DNA-binding</keyword>
<dbReference type="Proteomes" id="UP001153269">
    <property type="component" value="Unassembled WGS sequence"/>
</dbReference>
<dbReference type="GO" id="GO:0005634">
    <property type="term" value="C:nucleus"/>
    <property type="evidence" value="ECO:0007669"/>
    <property type="project" value="UniProtKB-SubCell"/>
</dbReference>
<evidence type="ECO:0000313" key="4">
    <source>
        <dbReference type="EMBL" id="CAB1423222.1"/>
    </source>
</evidence>
<dbReference type="Gene3D" id="1.10.287.4280">
    <property type="match status" value="1"/>
</dbReference>
<dbReference type="InterPro" id="IPR032201">
    <property type="entry name" value="COE_HLH"/>
</dbReference>
<dbReference type="AlphaFoldDB" id="A0A9N7U341"/>
<dbReference type="PANTHER" id="PTHR10747">
    <property type="entry name" value="TRANSCRIPTION FACTOR COE FAMILY MEMBER"/>
    <property type="match status" value="1"/>
</dbReference>
<organism evidence="4 5">
    <name type="scientific">Pleuronectes platessa</name>
    <name type="common">European plaice</name>
    <dbReference type="NCBI Taxonomy" id="8262"/>
    <lineage>
        <taxon>Eukaryota</taxon>
        <taxon>Metazoa</taxon>
        <taxon>Chordata</taxon>
        <taxon>Craniata</taxon>
        <taxon>Vertebrata</taxon>
        <taxon>Euteleostomi</taxon>
        <taxon>Actinopterygii</taxon>
        <taxon>Neopterygii</taxon>
        <taxon>Teleostei</taxon>
        <taxon>Neoteleostei</taxon>
        <taxon>Acanthomorphata</taxon>
        <taxon>Carangaria</taxon>
        <taxon>Pleuronectiformes</taxon>
        <taxon>Pleuronectoidei</taxon>
        <taxon>Pleuronectidae</taxon>
        <taxon>Pleuronectes</taxon>
    </lineage>
</organism>
<proteinExistence type="inferred from homology"/>
<dbReference type="GO" id="GO:0003677">
    <property type="term" value="F:DNA binding"/>
    <property type="evidence" value="ECO:0007669"/>
    <property type="project" value="UniProtKB-KW"/>
</dbReference>
<feature type="compositionally biased region" description="Basic residues" evidence="2">
    <location>
        <begin position="24"/>
        <end position="42"/>
    </location>
</feature>